<keyword evidence="2" id="KW-0158">Chromosome</keyword>
<dbReference type="OrthoDB" id="9790349at2"/>
<sequence>MAKAKARARKDKPKLYRVGRARTGLGLFAAADIPAGKLLIEYTGTRIPTREAREIDKRRANKYLFEIDNRFTIDGSPRSNLARYVNHSCDPNTEAESNRGRMMFRTVRKIAQGEEITLDYGEEHMELYFGPAGCLCDACKAAKSKSAKARRKRAGTRRVDR</sequence>
<keyword evidence="8" id="KW-1185">Reference proteome</keyword>
<evidence type="ECO:0000313" key="7">
    <source>
        <dbReference type="EMBL" id="RDV05214.1"/>
    </source>
</evidence>
<keyword evidence="5" id="KW-0949">S-adenosyl-L-methionine</keyword>
<dbReference type="GO" id="GO:0032259">
    <property type="term" value="P:methylation"/>
    <property type="evidence" value="ECO:0007669"/>
    <property type="project" value="UniProtKB-KW"/>
</dbReference>
<evidence type="ECO:0000256" key="3">
    <source>
        <dbReference type="ARBA" id="ARBA00022603"/>
    </source>
</evidence>
<accession>A0A371BCB4</accession>
<dbReference type="PANTHER" id="PTHR22884">
    <property type="entry name" value="SET DOMAIN PROTEINS"/>
    <property type="match status" value="1"/>
</dbReference>
<evidence type="ECO:0000313" key="8">
    <source>
        <dbReference type="Proteomes" id="UP000263993"/>
    </source>
</evidence>
<organism evidence="7 8">
    <name type="scientific">Undibacter mobilis</name>
    <dbReference type="NCBI Taxonomy" id="2292256"/>
    <lineage>
        <taxon>Bacteria</taxon>
        <taxon>Pseudomonadati</taxon>
        <taxon>Pseudomonadota</taxon>
        <taxon>Alphaproteobacteria</taxon>
        <taxon>Hyphomicrobiales</taxon>
        <taxon>Nitrobacteraceae</taxon>
        <taxon>Undibacter</taxon>
    </lineage>
</organism>
<dbReference type="AlphaFoldDB" id="A0A371BCB4"/>
<name>A0A371BCB4_9BRAD</name>
<dbReference type="GO" id="GO:0008168">
    <property type="term" value="F:methyltransferase activity"/>
    <property type="evidence" value="ECO:0007669"/>
    <property type="project" value="UniProtKB-KW"/>
</dbReference>
<dbReference type="SMART" id="SM00317">
    <property type="entry name" value="SET"/>
    <property type="match status" value="1"/>
</dbReference>
<dbReference type="Pfam" id="PF00856">
    <property type="entry name" value="SET"/>
    <property type="match status" value="1"/>
</dbReference>
<proteinExistence type="predicted"/>
<protein>
    <submittedName>
        <fullName evidence="7">SET domain-containing protein</fullName>
    </submittedName>
</protein>
<keyword evidence="4" id="KW-0808">Transferase</keyword>
<reference evidence="8" key="1">
    <citation type="submission" date="2018-08" db="EMBL/GenBank/DDBJ databases">
        <authorList>
            <person name="Kim S.-J."/>
            <person name="Jung G.-Y."/>
        </authorList>
    </citation>
    <scope>NUCLEOTIDE SEQUENCE [LARGE SCALE GENOMIC DNA]</scope>
    <source>
        <strain evidence="8">GY_H</strain>
    </source>
</reference>
<evidence type="ECO:0000256" key="1">
    <source>
        <dbReference type="ARBA" id="ARBA00004286"/>
    </source>
</evidence>
<comment type="subcellular location">
    <subcellularLocation>
        <location evidence="1">Chromosome</location>
    </subcellularLocation>
</comment>
<dbReference type="SUPFAM" id="SSF82199">
    <property type="entry name" value="SET domain"/>
    <property type="match status" value="1"/>
</dbReference>
<dbReference type="RefSeq" id="WP_115517240.1">
    <property type="nucleotide sequence ID" value="NZ_QRGO01000001.1"/>
</dbReference>
<keyword evidence="3" id="KW-0489">Methyltransferase</keyword>
<dbReference type="PROSITE" id="PS50280">
    <property type="entry name" value="SET"/>
    <property type="match status" value="1"/>
</dbReference>
<evidence type="ECO:0000259" key="6">
    <source>
        <dbReference type="PROSITE" id="PS50280"/>
    </source>
</evidence>
<dbReference type="Proteomes" id="UP000263993">
    <property type="component" value="Unassembled WGS sequence"/>
</dbReference>
<dbReference type="Gene3D" id="2.170.270.10">
    <property type="entry name" value="SET domain"/>
    <property type="match status" value="1"/>
</dbReference>
<comment type="caution">
    <text evidence="7">The sequence shown here is derived from an EMBL/GenBank/DDBJ whole genome shotgun (WGS) entry which is preliminary data.</text>
</comment>
<gene>
    <name evidence="7" type="ORF">DXH78_11935</name>
</gene>
<feature type="domain" description="SET" evidence="6">
    <location>
        <begin position="11"/>
        <end position="121"/>
    </location>
</feature>
<evidence type="ECO:0000256" key="5">
    <source>
        <dbReference type="ARBA" id="ARBA00022691"/>
    </source>
</evidence>
<dbReference type="InterPro" id="IPR001214">
    <property type="entry name" value="SET_dom"/>
</dbReference>
<dbReference type="InterPro" id="IPR050777">
    <property type="entry name" value="SET2_Histone-Lys_MeTrsfase"/>
</dbReference>
<evidence type="ECO:0000256" key="2">
    <source>
        <dbReference type="ARBA" id="ARBA00022454"/>
    </source>
</evidence>
<dbReference type="InterPro" id="IPR046341">
    <property type="entry name" value="SET_dom_sf"/>
</dbReference>
<dbReference type="EMBL" id="QRGO01000001">
    <property type="protein sequence ID" value="RDV05214.1"/>
    <property type="molecule type" value="Genomic_DNA"/>
</dbReference>
<dbReference type="GO" id="GO:0005694">
    <property type="term" value="C:chromosome"/>
    <property type="evidence" value="ECO:0007669"/>
    <property type="project" value="UniProtKB-SubCell"/>
</dbReference>
<evidence type="ECO:0000256" key="4">
    <source>
        <dbReference type="ARBA" id="ARBA00022679"/>
    </source>
</evidence>